<feature type="compositionally biased region" description="Polar residues" evidence="2">
    <location>
        <begin position="1410"/>
        <end position="1421"/>
    </location>
</feature>
<accession>A0ABQ9YJS5</accession>
<feature type="region of interest" description="Disordered" evidence="2">
    <location>
        <begin position="974"/>
        <end position="997"/>
    </location>
</feature>
<proteinExistence type="predicted"/>
<keyword evidence="4" id="KW-1185">Reference proteome</keyword>
<feature type="region of interest" description="Disordered" evidence="2">
    <location>
        <begin position="1159"/>
        <end position="1182"/>
    </location>
</feature>
<gene>
    <name evidence="3" type="ORF">BLNAU_1064</name>
</gene>
<feature type="compositionally biased region" description="Basic and acidic residues" evidence="2">
    <location>
        <begin position="1159"/>
        <end position="1171"/>
    </location>
</feature>
<evidence type="ECO:0000256" key="2">
    <source>
        <dbReference type="SAM" id="MobiDB-lite"/>
    </source>
</evidence>
<feature type="region of interest" description="Disordered" evidence="2">
    <location>
        <begin position="1352"/>
        <end position="1421"/>
    </location>
</feature>
<comment type="caution">
    <text evidence="3">The sequence shown here is derived from an EMBL/GenBank/DDBJ whole genome shotgun (WGS) entry which is preliminary data.</text>
</comment>
<feature type="compositionally biased region" description="Basic and acidic residues" evidence="2">
    <location>
        <begin position="1372"/>
        <end position="1383"/>
    </location>
</feature>
<name>A0ABQ9YJS5_9EUKA</name>
<reference evidence="3 4" key="1">
    <citation type="journal article" date="2022" name="bioRxiv">
        <title>Genomics of Preaxostyla Flagellates Illuminates Evolutionary Transitions and the Path Towards Mitochondrial Loss.</title>
        <authorList>
            <person name="Novak L.V.F."/>
            <person name="Treitli S.C."/>
            <person name="Pyrih J."/>
            <person name="Halakuc P."/>
            <person name="Pipaliya S.V."/>
            <person name="Vacek V."/>
            <person name="Brzon O."/>
            <person name="Soukal P."/>
            <person name="Eme L."/>
            <person name="Dacks J.B."/>
            <person name="Karnkowska A."/>
            <person name="Elias M."/>
            <person name="Hampl V."/>
        </authorList>
    </citation>
    <scope>NUCLEOTIDE SEQUENCE [LARGE SCALE GENOMIC DNA]</scope>
    <source>
        <strain evidence="3">NAU3</strain>
        <tissue evidence="3">Gut</tissue>
    </source>
</reference>
<evidence type="ECO:0000313" key="4">
    <source>
        <dbReference type="Proteomes" id="UP001281761"/>
    </source>
</evidence>
<evidence type="ECO:0000256" key="1">
    <source>
        <dbReference type="SAM" id="Coils"/>
    </source>
</evidence>
<evidence type="ECO:0000313" key="3">
    <source>
        <dbReference type="EMBL" id="KAK2963983.1"/>
    </source>
</evidence>
<feature type="compositionally biased region" description="Polar residues" evidence="2">
    <location>
        <begin position="1352"/>
        <end position="1364"/>
    </location>
</feature>
<feature type="coiled-coil region" evidence="1">
    <location>
        <begin position="790"/>
        <end position="888"/>
    </location>
</feature>
<dbReference type="Proteomes" id="UP001281761">
    <property type="component" value="Unassembled WGS sequence"/>
</dbReference>
<sequence>MDNPFDSPNFLSAYLDRFSLDTRFVPEESTPDGLTLITVSIEATVLRNPYRTRLIASLGDDSKVSNELMLADQNETAFPFFSKTPLTFSYDPETPHPSVNIGLFTENKDSSLTPLAFGQISSEDIETLNENVPSSYFLPLSIREACQPAILLRPEPFNRDLKRESALYSDDISVNARGRTYFEQWVNNPSVVAVMKISVMWTPAKPRPELIPRSVSDLTQNPQPDRDQTILVAPRPVTVQFAFFTVESSKPVPAALTKYGITVTTTDGLNIVRKTQNYSHFQTARSAPPEKGKKATLTPFQSLRAPICEEVNVTTDVRSPLIVSIVTPGGKNEPDQVLSSFAIPLDITPTKAVLYRLINAVDDAKGLSVSFGLHISHESPIKLHTRTTVKGSYEDEDMGLYQFRANVSIIPQLTADAKLNIPPVIVLKHVTKENQETRDKTAKTGKFEASATQALQKPETSQPIVFSTVSYQSLPDASNPISKTSEELQIEQDSFVKASADKPDEVFSSAKLIPQTSVLKLPEPIAGLLGLHFNTTFDGVTTFSTQISCPGKPILPDKPNPKMADFKKEEAKYKKVEEALKKAAQEMTVAVELFDFSTHFVVRGDQAATAQTKIVEERWKKEKRLNDVLGMRAFAVCPSVLVKHHTDEELAEKTAKEKKKMEEQNKGDGELVFDVYAKPLLLSHAQSAPVTLLSLQKNGKVEGDPTLSKVVFACEVEELVDMAVSEAEEMKGGYIERRGWKYAVVDEQLNETEMDEVSMFDGEKAEKGPVVMGVEQHLNWGAHQGGVNPFVLSEADLQAIEDEKARKEEEEKEKKRQEEERLAMIAKMSEVEKKERGDMLEQDRHSTVLLQFSLRELELQLKEKEAMIEREKEDLRRERDRIREVSLMMAEDLSERERIVLREQEELEQGLAEEAEMLKMGQEDLYARQGMKAEEMEKEESAMREQSSQINAQMLIVQEERLREEEERKRREQARVEEVERMRMEREDSKAWAEKKQDERAAFELEDGLSRLQRLEEQQLEKFAEWRGMAEADLDGQKAISSVAMTQLDSETEARREWEDMQRVMMMEDILGRMVRVEEEREKVKEMEEESLAEQTRQKQDLEQERIVVLVDRRKNEEARSELAELQRKQEEARTIDEVMLSEKKKQLLDEEDRISQLRRNQEKDEAEWRDRRKAKEQKDERNRVQLRMMELEQEQFLANDAKQREEEFARREIAIREEAARKREEEGLEFQARLRQLAMEMDKQKEKERMLRGALENERREGKSRTDSLEAENARLVVTLRSTRTSLISAQNQNLAMIALMRGDENELATKLMEIRRSEEAALAREAQERDTNRKLISQLEHMRVENESLHSQLLTTPHSSQMTTPTSTRPRPDSSGWERRSKSPNSLPPLVSTPRSSKEKARPVIASPHSQAQPRYTPA</sequence>
<feature type="compositionally biased region" description="Basic and acidic residues" evidence="2">
    <location>
        <begin position="434"/>
        <end position="446"/>
    </location>
</feature>
<dbReference type="EMBL" id="JARBJD010000004">
    <property type="protein sequence ID" value="KAK2963983.1"/>
    <property type="molecule type" value="Genomic_DNA"/>
</dbReference>
<organism evidence="3 4">
    <name type="scientific">Blattamonas nauphoetae</name>
    <dbReference type="NCBI Taxonomy" id="2049346"/>
    <lineage>
        <taxon>Eukaryota</taxon>
        <taxon>Metamonada</taxon>
        <taxon>Preaxostyla</taxon>
        <taxon>Oxymonadida</taxon>
        <taxon>Blattamonas</taxon>
    </lineage>
</organism>
<feature type="region of interest" description="Disordered" evidence="2">
    <location>
        <begin position="434"/>
        <end position="454"/>
    </location>
</feature>
<protein>
    <submittedName>
        <fullName evidence="3">Uncharacterized protein</fullName>
    </submittedName>
</protein>
<keyword evidence="1" id="KW-0175">Coiled coil</keyword>